<keyword evidence="1" id="KW-0812">Transmembrane</keyword>
<name>A0A2J0LGN8_9BACT</name>
<gene>
    <name evidence="2" type="ORF">COW11_03685</name>
</gene>
<accession>A0A2J0LGN8</accession>
<dbReference type="AlphaFoldDB" id="A0A2J0LGN8"/>
<organism evidence="2 3">
    <name type="scientific">Candidatus Taenaricola geysiri</name>
    <dbReference type="NCBI Taxonomy" id="1974752"/>
    <lineage>
        <taxon>Bacteria</taxon>
        <taxon>Pseudomonadati</taxon>
        <taxon>Candidatus Omnitrophota</taxon>
        <taxon>Candidatus Taenaricola</taxon>
    </lineage>
</organism>
<evidence type="ECO:0000313" key="2">
    <source>
        <dbReference type="EMBL" id="PIW66369.1"/>
    </source>
</evidence>
<sequence length="70" mass="7919">MKAFFVGLLFLAAALIMAGFGVFLYPFIFLLAVVLRVVVSIGLVIFAIWLLGKFIIFIWDKLNNKEVPRN</sequence>
<evidence type="ECO:0000256" key="1">
    <source>
        <dbReference type="SAM" id="Phobius"/>
    </source>
</evidence>
<evidence type="ECO:0000313" key="3">
    <source>
        <dbReference type="Proteomes" id="UP000231267"/>
    </source>
</evidence>
<comment type="caution">
    <text evidence="2">The sequence shown here is derived from an EMBL/GenBank/DDBJ whole genome shotgun (WGS) entry which is preliminary data.</text>
</comment>
<keyword evidence="1" id="KW-0472">Membrane</keyword>
<protein>
    <submittedName>
        <fullName evidence="2">Uncharacterized protein</fullName>
    </submittedName>
</protein>
<dbReference type="EMBL" id="PFGP01000090">
    <property type="protein sequence ID" value="PIW66369.1"/>
    <property type="molecule type" value="Genomic_DNA"/>
</dbReference>
<proteinExistence type="predicted"/>
<feature type="transmembrane region" description="Helical" evidence="1">
    <location>
        <begin position="28"/>
        <end position="51"/>
    </location>
</feature>
<dbReference type="Proteomes" id="UP000231267">
    <property type="component" value="Unassembled WGS sequence"/>
</dbReference>
<keyword evidence="1" id="KW-1133">Transmembrane helix</keyword>
<reference evidence="2 3" key="1">
    <citation type="submission" date="2017-09" db="EMBL/GenBank/DDBJ databases">
        <title>Depth-based differentiation of microbial function through sediment-hosted aquifers and enrichment of novel symbionts in the deep terrestrial subsurface.</title>
        <authorList>
            <person name="Probst A.J."/>
            <person name="Ladd B."/>
            <person name="Jarett J.K."/>
            <person name="Geller-Mcgrath D.E."/>
            <person name="Sieber C.M."/>
            <person name="Emerson J.B."/>
            <person name="Anantharaman K."/>
            <person name="Thomas B.C."/>
            <person name="Malmstrom R."/>
            <person name="Stieglmeier M."/>
            <person name="Klingl A."/>
            <person name="Woyke T."/>
            <person name="Ryan C.M."/>
            <person name="Banfield J.F."/>
        </authorList>
    </citation>
    <scope>NUCLEOTIDE SEQUENCE [LARGE SCALE GENOMIC DNA]</scope>
    <source>
        <strain evidence="2">CG12_big_fil_rev_8_21_14_0_65_43_15</strain>
    </source>
</reference>